<dbReference type="Proteomes" id="UP000642144">
    <property type="component" value="Unassembled WGS sequence"/>
</dbReference>
<dbReference type="SUPFAM" id="SSF46785">
    <property type="entry name" value="Winged helix' DNA-binding domain"/>
    <property type="match status" value="1"/>
</dbReference>
<keyword evidence="1" id="KW-0238">DNA-binding</keyword>
<sequence>MRLTSFTDYSLRTLLYLAANRDRLVTIQDIADLHVISKNHLMKVVYQLGLAGLVETVRGRNGGLRLGKEPKDINIGALVRSTETDFFMAECFDRSTDTCPLTPNCKLKHTLNDATQAFLNVLDQQTLADMLPADPVHSQSKPVRIIRNSVKSQKS</sequence>
<evidence type="ECO:0000313" key="2">
    <source>
        <dbReference type="EMBL" id="MYN26734.1"/>
    </source>
</evidence>
<evidence type="ECO:0000313" key="3">
    <source>
        <dbReference type="Proteomes" id="UP000642144"/>
    </source>
</evidence>
<evidence type="ECO:0000256" key="1">
    <source>
        <dbReference type="ARBA" id="ARBA00023125"/>
    </source>
</evidence>
<dbReference type="PROSITE" id="PS51197">
    <property type="entry name" value="HTH_RRF2_2"/>
    <property type="match status" value="1"/>
</dbReference>
<proteinExistence type="predicted"/>
<dbReference type="NCBIfam" id="TIGR00738">
    <property type="entry name" value="rrf2_super"/>
    <property type="match status" value="1"/>
</dbReference>
<dbReference type="Gene3D" id="1.10.10.10">
    <property type="entry name" value="Winged helix-like DNA-binding domain superfamily/Winged helix DNA-binding domain"/>
    <property type="match status" value="1"/>
</dbReference>
<keyword evidence="3" id="KW-1185">Reference proteome</keyword>
<comment type="caution">
    <text evidence="2">The sequence shown here is derived from an EMBL/GenBank/DDBJ whole genome shotgun (WGS) entry which is preliminary data.</text>
</comment>
<dbReference type="PANTHER" id="PTHR33221">
    <property type="entry name" value="WINGED HELIX-TURN-HELIX TRANSCRIPTIONAL REGULATOR, RRF2 FAMILY"/>
    <property type="match status" value="1"/>
</dbReference>
<protein>
    <submittedName>
        <fullName evidence="2">Rrf2 family transcriptional regulator</fullName>
    </submittedName>
</protein>
<organism evidence="2 3">
    <name type="scientific">Duganella levis</name>
    <dbReference type="NCBI Taxonomy" id="2692169"/>
    <lineage>
        <taxon>Bacteria</taxon>
        <taxon>Pseudomonadati</taxon>
        <taxon>Pseudomonadota</taxon>
        <taxon>Betaproteobacteria</taxon>
        <taxon>Burkholderiales</taxon>
        <taxon>Oxalobacteraceae</taxon>
        <taxon>Telluria group</taxon>
        <taxon>Duganella</taxon>
    </lineage>
</organism>
<dbReference type="InterPro" id="IPR036390">
    <property type="entry name" value="WH_DNA-bd_sf"/>
</dbReference>
<dbReference type="InterPro" id="IPR036388">
    <property type="entry name" value="WH-like_DNA-bd_sf"/>
</dbReference>
<accession>A0ABW9VYL3</accession>
<dbReference type="RefSeq" id="WP_161054740.1">
    <property type="nucleotide sequence ID" value="NZ_WWCT01000006.1"/>
</dbReference>
<reference evidence="2 3" key="1">
    <citation type="submission" date="2019-12" db="EMBL/GenBank/DDBJ databases">
        <title>Novel species isolated from a subtropical stream in China.</title>
        <authorList>
            <person name="Lu H."/>
        </authorList>
    </citation>
    <scope>NUCLEOTIDE SEQUENCE [LARGE SCALE GENOMIC DNA]</scope>
    <source>
        <strain evidence="2 3">CY42W</strain>
    </source>
</reference>
<gene>
    <name evidence="2" type="ORF">GTP69_09970</name>
</gene>
<dbReference type="EMBL" id="WWCT01000006">
    <property type="protein sequence ID" value="MYN26734.1"/>
    <property type="molecule type" value="Genomic_DNA"/>
</dbReference>
<dbReference type="InterPro" id="IPR000944">
    <property type="entry name" value="Tscrpt_reg_Rrf2"/>
</dbReference>
<name>A0ABW9VYL3_9BURK</name>
<dbReference type="Pfam" id="PF02082">
    <property type="entry name" value="Rrf2"/>
    <property type="match status" value="1"/>
</dbReference>
<dbReference type="PANTHER" id="PTHR33221:SF4">
    <property type="entry name" value="HTH-TYPE TRANSCRIPTIONAL REPRESSOR NSRR"/>
    <property type="match status" value="1"/>
</dbReference>